<dbReference type="RefSeq" id="XP_040769226.1">
    <property type="nucleotide sequence ID" value="XM_040911989.1"/>
</dbReference>
<dbReference type="EMBL" id="KV427607">
    <property type="protein sequence ID" value="KZT11486.1"/>
    <property type="molecule type" value="Genomic_DNA"/>
</dbReference>
<organism evidence="2 3">
    <name type="scientific">Laetiporus sulphureus 93-53</name>
    <dbReference type="NCBI Taxonomy" id="1314785"/>
    <lineage>
        <taxon>Eukaryota</taxon>
        <taxon>Fungi</taxon>
        <taxon>Dikarya</taxon>
        <taxon>Basidiomycota</taxon>
        <taxon>Agaricomycotina</taxon>
        <taxon>Agaricomycetes</taxon>
        <taxon>Polyporales</taxon>
        <taxon>Laetiporus</taxon>
    </lineage>
</organism>
<protein>
    <recommendedName>
        <fullName evidence="4">MARVEL domain-containing protein</fullName>
    </recommendedName>
</protein>
<feature type="transmembrane region" description="Helical" evidence="1">
    <location>
        <begin position="120"/>
        <end position="143"/>
    </location>
</feature>
<accession>A0A165HB05</accession>
<dbReference type="InParanoid" id="A0A165HB05"/>
<evidence type="ECO:0000313" key="3">
    <source>
        <dbReference type="Proteomes" id="UP000076871"/>
    </source>
</evidence>
<evidence type="ECO:0000256" key="1">
    <source>
        <dbReference type="SAM" id="Phobius"/>
    </source>
</evidence>
<keyword evidence="1" id="KW-1133">Transmembrane helix</keyword>
<dbReference type="AlphaFoldDB" id="A0A165HB05"/>
<gene>
    <name evidence="2" type="ORF">LAESUDRAFT_755129</name>
</gene>
<keyword evidence="3" id="KW-1185">Reference proteome</keyword>
<evidence type="ECO:0008006" key="4">
    <source>
        <dbReference type="Google" id="ProtNLM"/>
    </source>
</evidence>
<dbReference type="OrthoDB" id="2803607at2759"/>
<reference evidence="2 3" key="1">
    <citation type="journal article" date="2016" name="Mol. Biol. Evol.">
        <title>Comparative Genomics of Early-Diverging Mushroom-Forming Fungi Provides Insights into the Origins of Lignocellulose Decay Capabilities.</title>
        <authorList>
            <person name="Nagy L.G."/>
            <person name="Riley R."/>
            <person name="Tritt A."/>
            <person name="Adam C."/>
            <person name="Daum C."/>
            <person name="Floudas D."/>
            <person name="Sun H."/>
            <person name="Yadav J.S."/>
            <person name="Pangilinan J."/>
            <person name="Larsson K.H."/>
            <person name="Matsuura K."/>
            <person name="Barry K."/>
            <person name="Labutti K."/>
            <person name="Kuo R."/>
            <person name="Ohm R.A."/>
            <person name="Bhattacharya S.S."/>
            <person name="Shirouzu T."/>
            <person name="Yoshinaga Y."/>
            <person name="Martin F.M."/>
            <person name="Grigoriev I.V."/>
            <person name="Hibbett D.S."/>
        </authorList>
    </citation>
    <scope>NUCLEOTIDE SEQUENCE [LARGE SCALE GENOMIC DNA]</scope>
    <source>
        <strain evidence="2 3">93-53</strain>
    </source>
</reference>
<proteinExistence type="predicted"/>
<feature type="transmembrane region" description="Helical" evidence="1">
    <location>
        <begin position="48"/>
        <end position="67"/>
    </location>
</feature>
<sequence>MPSCSSLVYNGCRICAYGLLVILHILLTALFALSIHDRSGGPTEIACLFIHILAILVLVFQSVYFLYRCNAEPSNNSHTIISGLSCLLCTIGAIVITARATDQPGIVDDFSAVSDSYHAALAAIALSWLAMWMSAMTVVFSVVQKNPGAVEGSPYTSAPVRHRVVFHKDHRPLKIIEVIQGSDPEMWDREKGRAPQAPQFPPPILCRDADNRPARDTHNMNIHWLRESV</sequence>
<keyword evidence="1" id="KW-0472">Membrane</keyword>
<feature type="transmembrane region" description="Helical" evidence="1">
    <location>
        <begin position="79"/>
        <end position="100"/>
    </location>
</feature>
<evidence type="ECO:0000313" key="2">
    <source>
        <dbReference type="EMBL" id="KZT11486.1"/>
    </source>
</evidence>
<feature type="transmembrane region" description="Helical" evidence="1">
    <location>
        <begin position="12"/>
        <end position="36"/>
    </location>
</feature>
<name>A0A165HB05_9APHY</name>
<dbReference type="Proteomes" id="UP000076871">
    <property type="component" value="Unassembled WGS sequence"/>
</dbReference>
<keyword evidence="1" id="KW-0812">Transmembrane</keyword>
<dbReference type="GeneID" id="63829017"/>